<dbReference type="Proteomes" id="UP000034108">
    <property type="component" value="Unassembled WGS sequence"/>
</dbReference>
<dbReference type="STRING" id="1619048.UU49_C0005G0061"/>
<dbReference type="CDD" id="cd07731">
    <property type="entry name" value="ComA-like_MBL-fold"/>
    <property type="match status" value="1"/>
</dbReference>
<keyword evidence="1" id="KW-0472">Membrane</keyword>
<evidence type="ECO:0000259" key="2">
    <source>
        <dbReference type="SMART" id="SM00849"/>
    </source>
</evidence>
<dbReference type="PANTHER" id="PTHR30619:SF1">
    <property type="entry name" value="RECOMBINATION PROTEIN 2"/>
    <property type="match status" value="1"/>
</dbReference>
<evidence type="ECO:0000256" key="1">
    <source>
        <dbReference type="SAM" id="Phobius"/>
    </source>
</evidence>
<proteinExistence type="predicted"/>
<keyword evidence="1" id="KW-0812">Transmembrane</keyword>
<keyword evidence="1" id="KW-1133">Transmembrane helix</keyword>
<dbReference type="InterPro" id="IPR001279">
    <property type="entry name" value="Metallo-B-lactamas"/>
</dbReference>
<sequence length="304" mass="33966">MKKKLFVAIIFVAVSVIGLFFYRQPVKIATPPIFSSSKIATSSLRVIFFDVGQGDSALIITPQDKTILVDGGPDDKVLTKLGKYLPLSQKKIDYMILTHPHADHLDGLVSVLKRYDVGVVYYSGVAHTTYSFLEWLKLIKEKNITMKTIDKPQVLELDSGIKLDFLYPNKDLSGIEIKGQEESKFAKINNLNNVSIIFKLIYGRTKFLFTGDAETPVEEELLKDKADLRADVLKVAHHGSHSSTNDKFLKAVQPQMAVISSGLGNDFGHPHLRTLRRLERNSVKIFRTDTDGDVEMASDGEAIK</sequence>
<dbReference type="InterPro" id="IPR052159">
    <property type="entry name" value="Competence_DNA_uptake"/>
</dbReference>
<evidence type="ECO:0000313" key="3">
    <source>
        <dbReference type="EMBL" id="KKR99603.1"/>
    </source>
</evidence>
<dbReference type="PANTHER" id="PTHR30619">
    <property type="entry name" value="DNA INTERNALIZATION/COMPETENCE PROTEIN COMEC/REC2"/>
    <property type="match status" value="1"/>
</dbReference>
<dbReference type="EMBL" id="LCAV01000005">
    <property type="protein sequence ID" value="KKR99603.1"/>
    <property type="molecule type" value="Genomic_DNA"/>
</dbReference>
<dbReference type="SMART" id="SM00849">
    <property type="entry name" value="Lactamase_B"/>
    <property type="match status" value="1"/>
</dbReference>
<dbReference type="PATRIC" id="fig|1619048.3.peg.234"/>
<organism evidence="3 4">
    <name type="scientific">Candidatus Magasanikbacteria bacterium GW2011_GWC2_41_17</name>
    <dbReference type="NCBI Taxonomy" id="1619048"/>
    <lineage>
        <taxon>Bacteria</taxon>
        <taxon>Candidatus Magasanikiibacteriota</taxon>
    </lineage>
</organism>
<dbReference type="InterPro" id="IPR035681">
    <property type="entry name" value="ComA-like_MBL"/>
</dbReference>
<gene>
    <name evidence="3" type="ORF">UU49_C0005G0061</name>
</gene>
<accession>A0A0G0VFP0</accession>
<dbReference type="Gene3D" id="3.60.15.10">
    <property type="entry name" value="Ribonuclease Z/Hydroxyacylglutathione hydrolase-like"/>
    <property type="match status" value="1"/>
</dbReference>
<feature type="transmembrane region" description="Helical" evidence="1">
    <location>
        <begin position="5"/>
        <end position="22"/>
    </location>
</feature>
<dbReference type="AlphaFoldDB" id="A0A0G0VFP0"/>
<feature type="domain" description="Metallo-beta-lactamase" evidence="2">
    <location>
        <begin position="53"/>
        <end position="263"/>
    </location>
</feature>
<name>A0A0G0VFP0_9BACT</name>
<dbReference type="InterPro" id="IPR036866">
    <property type="entry name" value="RibonucZ/Hydroxyglut_hydro"/>
</dbReference>
<evidence type="ECO:0000313" key="4">
    <source>
        <dbReference type="Proteomes" id="UP000034108"/>
    </source>
</evidence>
<reference evidence="3 4" key="1">
    <citation type="journal article" date="2015" name="Nature">
        <title>rRNA introns, odd ribosomes, and small enigmatic genomes across a large radiation of phyla.</title>
        <authorList>
            <person name="Brown C.T."/>
            <person name="Hug L.A."/>
            <person name="Thomas B.C."/>
            <person name="Sharon I."/>
            <person name="Castelle C.J."/>
            <person name="Singh A."/>
            <person name="Wilkins M.J."/>
            <person name="Williams K.H."/>
            <person name="Banfield J.F."/>
        </authorList>
    </citation>
    <scope>NUCLEOTIDE SEQUENCE [LARGE SCALE GENOMIC DNA]</scope>
</reference>
<dbReference type="SUPFAM" id="SSF56281">
    <property type="entry name" value="Metallo-hydrolase/oxidoreductase"/>
    <property type="match status" value="1"/>
</dbReference>
<comment type="caution">
    <text evidence="3">The sequence shown here is derived from an EMBL/GenBank/DDBJ whole genome shotgun (WGS) entry which is preliminary data.</text>
</comment>
<dbReference type="Pfam" id="PF00753">
    <property type="entry name" value="Lactamase_B"/>
    <property type="match status" value="1"/>
</dbReference>
<protein>
    <submittedName>
        <fullName evidence="3">Metallo-beta-lactamase family protein</fullName>
    </submittedName>
</protein>